<dbReference type="InterPro" id="IPR029055">
    <property type="entry name" value="Ntn_hydrolases_N"/>
</dbReference>
<dbReference type="RefSeq" id="WP_010853512.1">
    <property type="nucleotide sequence ID" value="NZ_AQHR01000041.1"/>
</dbReference>
<dbReference type="Gene3D" id="1.10.439.10">
    <property type="entry name" value="Penicillin Amidohydrolase, domain 1"/>
    <property type="match status" value="1"/>
</dbReference>
<dbReference type="GO" id="GO:0016811">
    <property type="term" value="F:hydrolase activity, acting on carbon-nitrogen (but not peptide) bonds, in linear amides"/>
    <property type="evidence" value="ECO:0007669"/>
    <property type="project" value="InterPro"/>
</dbReference>
<dbReference type="CDD" id="cd03747">
    <property type="entry name" value="Ntn_PGA_like"/>
    <property type="match status" value="1"/>
</dbReference>
<comment type="caution">
    <text evidence="7">The sequence shown here is derived from an EMBL/GenBank/DDBJ whole genome shotgun (WGS) entry which is preliminary data.</text>
</comment>
<evidence type="ECO:0000313" key="8">
    <source>
        <dbReference type="Proteomes" id="UP000013909"/>
    </source>
</evidence>
<feature type="binding site" evidence="5">
    <location>
        <position position="349"/>
    </location>
    <ligand>
        <name>Ca(2+)</name>
        <dbReference type="ChEBI" id="CHEBI:29108"/>
    </ligand>
</feature>
<keyword evidence="2" id="KW-0378">Hydrolase</keyword>
<dbReference type="Gene3D" id="2.30.120.10">
    <property type="match status" value="1"/>
</dbReference>
<dbReference type="Gene3D" id="3.60.20.10">
    <property type="entry name" value="Glutamine Phosphoribosylpyrophosphate, subunit 1, domain 1"/>
    <property type="match status" value="1"/>
</dbReference>
<dbReference type="InterPro" id="IPR014395">
    <property type="entry name" value="Pen/GL7ACA/AHL_acylase"/>
</dbReference>
<dbReference type="Proteomes" id="UP000013909">
    <property type="component" value="Unassembled WGS sequence"/>
</dbReference>
<keyword evidence="3" id="KW-0865">Zymogen</keyword>
<proteinExistence type="inferred from homology"/>
<evidence type="ECO:0000256" key="5">
    <source>
        <dbReference type="PIRSR" id="PIRSR001227-2"/>
    </source>
</evidence>
<dbReference type="PANTHER" id="PTHR34218">
    <property type="entry name" value="PEPTIDASE S45 PENICILLIN AMIDASE"/>
    <property type="match status" value="1"/>
</dbReference>
<dbReference type="InterPro" id="IPR043147">
    <property type="entry name" value="Penicillin_amidase_A-knob"/>
</dbReference>
<name>R7ZVJ8_9BACT</name>
<comment type="similarity">
    <text evidence="1">Belongs to the peptidase S45 family.</text>
</comment>
<evidence type="ECO:0000313" key="7">
    <source>
        <dbReference type="EMBL" id="EON78171.1"/>
    </source>
</evidence>
<evidence type="ECO:0000256" key="6">
    <source>
        <dbReference type="SAM" id="SignalP"/>
    </source>
</evidence>
<reference evidence="7 8" key="1">
    <citation type="submission" date="2013-02" db="EMBL/GenBank/DDBJ databases">
        <title>A novel strain isolated from Lonar lake, Maharashtra, India.</title>
        <authorList>
            <person name="Singh A."/>
        </authorList>
    </citation>
    <scope>NUCLEOTIDE SEQUENCE [LARGE SCALE GENOMIC DNA]</scope>
    <source>
        <strain evidence="7 8">AK24</strain>
    </source>
</reference>
<dbReference type="PIRSF" id="PIRSF001227">
    <property type="entry name" value="Pen_acylase"/>
    <property type="match status" value="1"/>
</dbReference>
<dbReference type="OrthoDB" id="9759796at2"/>
<dbReference type="InterPro" id="IPR043146">
    <property type="entry name" value="Penicillin_amidase_N_B-knob"/>
</dbReference>
<dbReference type="SUPFAM" id="SSF56235">
    <property type="entry name" value="N-terminal nucleophile aminohydrolases (Ntn hydrolases)"/>
    <property type="match status" value="1"/>
</dbReference>
<dbReference type="InterPro" id="IPR002692">
    <property type="entry name" value="S45"/>
</dbReference>
<feature type="binding site" evidence="5">
    <location>
        <position position="179"/>
    </location>
    <ligand>
        <name>Ca(2+)</name>
        <dbReference type="ChEBI" id="CHEBI:29108"/>
    </ligand>
</feature>
<evidence type="ECO:0000256" key="4">
    <source>
        <dbReference type="PIRSR" id="PIRSR001227-1"/>
    </source>
</evidence>
<dbReference type="GO" id="GO:0046872">
    <property type="term" value="F:metal ion binding"/>
    <property type="evidence" value="ECO:0007669"/>
    <property type="project" value="UniProtKB-KW"/>
</dbReference>
<evidence type="ECO:0000256" key="1">
    <source>
        <dbReference type="ARBA" id="ARBA00006586"/>
    </source>
</evidence>
<dbReference type="STRING" id="1232681.ADIS_1368"/>
<dbReference type="PANTHER" id="PTHR34218:SF4">
    <property type="entry name" value="ACYL-HOMOSERINE LACTONE ACYLASE QUIP"/>
    <property type="match status" value="1"/>
</dbReference>
<protein>
    <submittedName>
        <fullName evidence="7">Penicillin acylase</fullName>
    </submittedName>
</protein>
<dbReference type="InterPro" id="IPR023343">
    <property type="entry name" value="Penicillin_amidase_dom1"/>
</dbReference>
<dbReference type="GO" id="GO:0017000">
    <property type="term" value="P:antibiotic biosynthetic process"/>
    <property type="evidence" value="ECO:0007669"/>
    <property type="project" value="InterPro"/>
</dbReference>
<gene>
    <name evidence="7" type="ORF">ADIS_1368</name>
</gene>
<dbReference type="PATRIC" id="fig|1288963.3.peg.1365"/>
<evidence type="ECO:0000256" key="2">
    <source>
        <dbReference type="ARBA" id="ARBA00022801"/>
    </source>
</evidence>
<sequence>MVYRLPPFFSLPSLYLLITLCLASACGSEPRFPDLDAKVTVITDTQGISHIFAESEEDLFFSQGYLAARNRLFQFELWRRQATGTLSEILGERELLRDIGVRLFRYRGDKEQELSHYHPRGVAIVDAFVNGINAYIDEALRNPEDLPIEFAMLGIQPEKWTWEVVISRHQGLLQNVQQELNYSRIVSLIGPKKTKELFHFHPFDPDLRLSPSIPKELLFKDILAPYAAFRSPLTFLPTDIEAAYRSQETSAQESGLLDLEQVALESADAASIGSNNWVISGELSASGFPIMANDPHRAQAVPSLRYWVGLHAPGWNLVGGGEPTIPGASIGHNGFGAWGLTIFQTDMEDLRVYDIDPTDPHRYRYQNRWHRMEKVTDTLRIKDKADTIVHHLYTVHGPVTFIDQSLHKAVAVECAWLRVGGAPYLASLRMGQAQTWEEFRDACTYNHVPAENMVWADKAGNIGWQSTGISPIRLYHSGLVASPGDGTADWEGFLPMLDRPSSFNPEVGFIATANENQVDTNYPHPEALGFTWADSFRGDRIKEVLATNKKFTVEEMGNLQNDYLSLPARVLVSELQKIESTDTDVSNVKSLFGTWDYMLNPESVAAGIYVMWERKIRSNMATKLIPKEVAPYLTEISMTKTLQWISSNDPGVFGVGEKEELLRNSLHQALNDLTERFGSDWNDWKYGQTGYKHALIRHPLGSVVSDEWREKLELGPVPRGGYSFTPGANAYGDNNTTGASFRIVVDTGDFEQTLGANNPGQSGRHDSPFYRNMFELWWQDQFFRVPFSKSNVEKKAHSKETLY</sequence>
<feature type="binding site" evidence="5">
    <location>
        <position position="346"/>
    </location>
    <ligand>
        <name>Ca(2+)</name>
        <dbReference type="ChEBI" id="CHEBI:29108"/>
    </ligand>
</feature>
<feature type="chain" id="PRO_5004451203" evidence="6">
    <location>
        <begin position="26"/>
        <end position="803"/>
    </location>
</feature>
<organism evidence="7 8">
    <name type="scientific">Lunatimonas lonarensis</name>
    <dbReference type="NCBI Taxonomy" id="1232681"/>
    <lineage>
        <taxon>Bacteria</taxon>
        <taxon>Pseudomonadati</taxon>
        <taxon>Bacteroidota</taxon>
        <taxon>Cytophagia</taxon>
        <taxon>Cytophagales</taxon>
        <taxon>Cyclobacteriaceae</taxon>
    </lineage>
</organism>
<evidence type="ECO:0000256" key="3">
    <source>
        <dbReference type="ARBA" id="ARBA00023145"/>
    </source>
</evidence>
<comment type="cofactor">
    <cofactor evidence="5">
        <name>Ca(2+)</name>
        <dbReference type="ChEBI" id="CHEBI:29108"/>
    </cofactor>
    <text evidence="5">Binds 1 Ca(2+) ion per dimer.</text>
</comment>
<keyword evidence="5" id="KW-0106">Calcium</keyword>
<dbReference type="EMBL" id="AQHR01000041">
    <property type="protein sequence ID" value="EON78171.1"/>
    <property type="molecule type" value="Genomic_DNA"/>
</dbReference>
<keyword evidence="8" id="KW-1185">Reference proteome</keyword>
<feature type="signal peptide" evidence="6">
    <location>
        <begin position="1"/>
        <end position="25"/>
    </location>
</feature>
<dbReference type="Gene3D" id="1.10.1400.10">
    <property type="match status" value="1"/>
</dbReference>
<dbReference type="MEROPS" id="S45.003"/>
<dbReference type="AlphaFoldDB" id="R7ZVJ8"/>
<feature type="active site" description="Nucleophile" evidence="4">
    <location>
        <position position="274"/>
    </location>
</feature>
<dbReference type="PROSITE" id="PS51257">
    <property type="entry name" value="PROKAR_LIPOPROTEIN"/>
    <property type="match status" value="1"/>
</dbReference>
<dbReference type="Pfam" id="PF01804">
    <property type="entry name" value="Penicil_amidase"/>
    <property type="match status" value="1"/>
</dbReference>
<keyword evidence="6" id="KW-0732">Signal</keyword>
<keyword evidence="5" id="KW-0479">Metal-binding</keyword>
<accession>R7ZVJ8</accession>